<reference evidence="2 3" key="1">
    <citation type="submission" date="2018-09" db="EMBL/GenBank/DDBJ databases">
        <title>Genomic investigation of the strawberry pathogen Phytophthora fragariae indicates pathogenicity is determined by transcriptional variation in three key races.</title>
        <authorList>
            <person name="Adams T.M."/>
            <person name="Armitage A.D."/>
            <person name="Sobczyk M.K."/>
            <person name="Bates H.J."/>
            <person name="Dunwell J.M."/>
            <person name="Nellist C.F."/>
            <person name="Harrison R.J."/>
        </authorList>
    </citation>
    <scope>NUCLEOTIDE SEQUENCE [LARGE SCALE GENOMIC DNA]</scope>
    <source>
        <strain evidence="2 3">NOV-77</strain>
    </source>
</reference>
<accession>A0A6G0RGG7</accession>
<organism evidence="2 3">
    <name type="scientific">Phytophthora fragariae</name>
    <dbReference type="NCBI Taxonomy" id="53985"/>
    <lineage>
        <taxon>Eukaryota</taxon>
        <taxon>Sar</taxon>
        <taxon>Stramenopiles</taxon>
        <taxon>Oomycota</taxon>
        <taxon>Peronosporomycetes</taxon>
        <taxon>Peronosporales</taxon>
        <taxon>Peronosporaceae</taxon>
        <taxon>Phytophthora</taxon>
    </lineage>
</organism>
<evidence type="ECO:0000313" key="2">
    <source>
        <dbReference type="EMBL" id="KAE9333072.1"/>
    </source>
</evidence>
<feature type="region of interest" description="Disordered" evidence="1">
    <location>
        <begin position="29"/>
        <end position="61"/>
    </location>
</feature>
<proteinExistence type="predicted"/>
<gene>
    <name evidence="2" type="ORF">PF008_g14625</name>
</gene>
<dbReference type="Proteomes" id="UP000486351">
    <property type="component" value="Unassembled WGS sequence"/>
</dbReference>
<evidence type="ECO:0000256" key="1">
    <source>
        <dbReference type="SAM" id="MobiDB-lite"/>
    </source>
</evidence>
<dbReference type="AlphaFoldDB" id="A0A6G0RGG7"/>
<dbReference type="EMBL" id="QXFY01000915">
    <property type="protein sequence ID" value="KAE9333072.1"/>
    <property type="molecule type" value="Genomic_DNA"/>
</dbReference>
<name>A0A6G0RGG7_9STRA</name>
<comment type="caution">
    <text evidence="2">The sequence shown here is derived from an EMBL/GenBank/DDBJ whole genome shotgun (WGS) entry which is preliminary data.</text>
</comment>
<sequence length="61" mass="6590">MLRAVLYTGSVLCSTRTVAMSITKRIKKITPARRSRSNHSITGDKAIPTEPPACDHAPGEP</sequence>
<evidence type="ECO:0000313" key="3">
    <source>
        <dbReference type="Proteomes" id="UP000486351"/>
    </source>
</evidence>
<protein>
    <submittedName>
        <fullName evidence="2">Uncharacterized protein</fullName>
    </submittedName>
</protein>